<protein>
    <submittedName>
        <fullName evidence="2">Pectate lyase-like protein</fullName>
    </submittedName>
</protein>
<dbReference type="EMBL" id="VLKY01000035">
    <property type="protein sequence ID" value="TWI45746.1"/>
    <property type="molecule type" value="Genomic_DNA"/>
</dbReference>
<feature type="domain" description="Rhamnogalacturonase A/B/Epimerase-like pectate lyase" evidence="1">
    <location>
        <begin position="37"/>
        <end position="202"/>
    </location>
</feature>
<evidence type="ECO:0000259" key="1">
    <source>
        <dbReference type="Pfam" id="PF12708"/>
    </source>
</evidence>
<dbReference type="InterPro" id="IPR011050">
    <property type="entry name" value="Pectin_lyase_fold/virulence"/>
</dbReference>
<keyword evidence="2" id="KW-0456">Lyase</keyword>
<accession>A0A562PNU4</accession>
<dbReference type="InterPro" id="IPR012334">
    <property type="entry name" value="Pectin_lyas_fold"/>
</dbReference>
<dbReference type="SUPFAM" id="SSF51126">
    <property type="entry name" value="Pectin lyase-like"/>
    <property type="match status" value="1"/>
</dbReference>
<dbReference type="AlphaFoldDB" id="A0A562PNU4"/>
<dbReference type="InterPro" id="IPR024535">
    <property type="entry name" value="RHGA/B-epi-like_pectate_lyase"/>
</dbReference>
<evidence type="ECO:0000313" key="3">
    <source>
        <dbReference type="Proteomes" id="UP000316905"/>
    </source>
</evidence>
<dbReference type="Proteomes" id="UP000316905">
    <property type="component" value="Unassembled WGS sequence"/>
</dbReference>
<proteinExistence type="predicted"/>
<organism evidence="2 3">
    <name type="scientific">Pseudomonas duriflava</name>
    <dbReference type="NCBI Taxonomy" id="459528"/>
    <lineage>
        <taxon>Bacteria</taxon>
        <taxon>Pseudomonadati</taxon>
        <taxon>Pseudomonadota</taxon>
        <taxon>Gammaproteobacteria</taxon>
        <taxon>Pseudomonadales</taxon>
        <taxon>Pseudomonadaceae</taxon>
        <taxon>Pseudomonas</taxon>
    </lineage>
</organism>
<gene>
    <name evidence="2" type="ORF">IQ22_04573</name>
</gene>
<keyword evidence="3" id="KW-1185">Reference proteome</keyword>
<sequence>MNQTLGCELADSESDDKGAELIGYKGRTVRDKLDEVISVKDYGAKGDGITDDTTAIQAALNIGKAVFFPEGDYRVTAGLALPDGHVCITGAGPRKSRLLVNHTSTVISYTSTHRRRQAVFKDFSFVAVNAGSTLALNVVFPVTTGLDQIQLIVENVSVSIESGGVWAQGGIRCENVTNSIFSKFVMTGTYATTQYGISLEGQCLNSTISQSRSTFCKMA</sequence>
<reference evidence="2 3" key="1">
    <citation type="journal article" date="2015" name="Stand. Genomic Sci.">
        <title>Genomic Encyclopedia of Bacterial and Archaeal Type Strains, Phase III: the genomes of soil and plant-associated and newly described type strains.</title>
        <authorList>
            <person name="Whitman W.B."/>
            <person name="Woyke T."/>
            <person name="Klenk H.P."/>
            <person name="Zhou Y."/>
            <person name="Lilburn T.G."/>
            <person name="Beck B.J."/>
            <person name="De Vos P."/>
            <person name="Vandamme P."/>
            <person name="Eisen J.A."/>
            <person name="Garrity G."/>
            <person name="Hugenholtz P."/>
            <person name="Kyrpides N.C."/>
        </authorList>
    </citation>
    <scope>NUCLEOTIDE SEQUENCE [LARGE SCALE GENOMIC DNA]</scope>
    <source>
        <strain evidence="2 3">CGMCC 1.6858</strain>
    </source>
</reference>
<name>A0A562PNU4_9PSED</name>
<dbReference type="RefSeq" id="WP_158635480.1">
    <property type="nucleotide sequence ID" value="NZ_VLKY01000035.1"/>
</dbReference>
<dbReference type="GO" id="GO:0016829">
    <property type="term" value="F:lyase activity"/>
    <property type="evidence" value="ECO:0007669"/>
    <property type="project" value="UniProtKB-KW"/>
</dbReference>
<evidence type="ECO:0000313" key="2">
    <source>
        <dbReference type="EMBL" id="TWI45746.1"/>
    </source>
</evidence>
<dbReference type="Gene3D" id="2.160.20.10">
    <property type="entry name" value="Single-stranded right-handed beta-helix, Pectin lyase-like"/>
    <property type="match status" value="1"/>
</dbReference>
<comment type="caution">
    <text evidence="2">The sequence shown here is derived from an EMBL/GenBank/DDBJ whole genome shotgun (WGS) entry which is preliminary data.</text>
</comment>
<dbReference type="Pfam" id="PF12708">
    <property type="entry name" value="Pect-lyase_RHGA_epim"/>
    <property type="match status" value="1"/>
</dbReference>
<dbReference type="OrthoDB" id="9795222at2"/>